<feature type="transmembrane region" description="Helical" evidence="10">
    <location>
        <begin position="67"/>
        <end position="86"/>
    </location>
</feature>
<sequence>MTDKEPPKELEDTTESKQEPPYSIFDSKDRLTLIVVLSSIGVWSAIANPIYYPALPTLTQQFHTTPSVINLSVVAYLIFQGIAPIFSSNLADTFGRRPVLLASVLIFCASCIGLSQTNVYWLLAVLRCVQAASIAPLISIGSGVCRDVCTSATLGGMVGAVGGLQLAGNGIGGLLGAALISGFHTWRSIFVFLAIGGGVTFVIGVLFLPETSRRIVGNGSVAPKNVLHKSAFTYLPRFKKRMTNDTSTLTAPAKFDVLGPLRIFFQVNVLCTLLPVGMHFAAWTVTLTSLSTELESDKYNYSVMHVGLIYLPQGVACFLGSVFVGKTLNWYYRYRKALYDEQVEEMPIDDRPPFNIVSTRLTLTVIPAVMTIMGLLIFGWCIQYRRHIISIIISTMMVAFAASVFISICTTLLVDLYPDNASASSSCLNLMRGLLGALFAGVLDTMIGSLGLGGTYTLIAGLCLVCDLFLVYVLYSANRKFKNYQQSSKDELLE</sequence>
<dbReference type="SUPFAM" id="SSF103473">
    <property type="entry name" value="MFS general substrate transporter"/>
    <property type="match status" value="1"/>
</dbReference>
<dbReference type="GO" id="GO:0022857">
    <property type="term" value="F:transmembrane transporter activity"/>
    <property type="evidence" value="ECO:0007669"/>
    <property type="project" value="InterPro"/>
</dbReference>
<dbReference type="PANTHER" id="PTHR23502:SF51">
    <property type="entry name" value="QUINIDINE RESISTANCE PROTEIN 1-RELATED"/>
    <property type="match status" value="1"/>
</dbReference>
<dbReference type="InterPro" id="IPR001958">
    <property type="entry name" value="Tet-R_TetA/multi-R_MdtG-like"/>
</dbReference>
<dbReference type="EMBL" id="QLNQ01000030">
    <property type="protein sequence ID" value="RCK54640.1"/>
    <property type="molecule type" value="Genomic_DNA"/>
</dbReference>
<organism evidence="12 13">
    <name type="scientific">Candida viswanathii</name>
    <dbReference type="NCBI Taxonomy" id="5486"/>
    <lineage>
        <taxon>Eukaryota</taxon>
        <taxon>Fungi</taxon>
        <taxon>Dikarya</taxon>
        <taxon>Ascomycota</taxon>
        <taxon>Saccharomycotina</taxon>
        <taxon>Pichiomycetes</taxon>
        <taxon>Debaryomycetaceae</taxon>
        <taxon>Candida/Lodderomyces clade</taxon>
        <taxon>Candida</taxon>
    </lineage>
</organism>
<feature type="region of interest" description="Disordered" evidence="9">
    <location>
        <begin position="1"/>
        <end position="23"/>
    </location>
</feature>
<feature type="transmembrane region" description="Helical" evidence="10">
    <location>
        <begin position="189"/>
        <end position="208"/>
    </location>
</feature>
<evidence type="ECO:0000256" key="7">
    <source>
        <dbReference type="ARBA" id="ARBA00038347"/>
    </source>
</evidence>
<protein>
    <submittedName>
        <fullName evidence="12">MFS antiporter QDR2</fullName>
    </submittedName>
</protein>
<feature type="transmembrane region" description="Helical" evidence="10">
    <location>
        <begin position="361"/>
        <end position="382"/>
    </location>
</feature>
<evidence type="ECO:0000256" key="1">
    <source>
        <dbReference type="ARBA" id="ARBA00004651"/>
    </source>
</evidence>
<dbReference type="FunFam" id="1.20.1250.20:FF:000172">
    <property type="entry name" value="MFS multidrug resistance transporter"/>
    <property type="match status" value="1"/>
</dbReference>
<accession>A0A367XN95</accession>
<dbReference type="AlphaFoldDB" id="A0A367XN95"/>
<reference evidence="12 13" key="1">
    <citation type="submission" date="2018-06" db="EMBL/GenBank/DDBJ databases">
        <title>Whole genome sequencing of Candida tropicalis (genome annotated by CSBL at Korea University).</title>
        <authorList>
            <person name="Ahn J."/>
        </authorList>
    </citation>
    <scope>NUCLEOTIDE SEQUENCE [LARGE SCALE GENOMIC DNA]</scope>
    <source>
        <strain evidence="12 13">ATCC 20962</strain>
    </source>
</reference>
<feature type="transmembrane region" description="Helical" evidence="10">
    <location>
        <begin position="263"/>
        <end position="283"/>
    </location>
</feature>
<keyword evidence="13" id="KW-1185">Reference proteome</keyword>
<dbReference type="STRING" id="5486.A0A367XN95"/>
<keyword evidence="4 10" id="KW-1133">Transmembrane helix</keyword>
<keyword evidence="2" id="KW-0813">Transport</keyword>
<proteinExistence type="inferred from homology"/>
<feature type="compositionally biased region" description="Basic and acidic residues" evidence="9">
    <location>
        <begin position="1"/>
        <end position="18"/>
    </location>
</feature>
<dbReference type="Gene3D" id="1.20.1250.20">
    <property type="entry name" value="MFS general substrate transporter like domains"/>
    <property type="match status" value="1"/>
</dbReference>
<evidence type="ECO:0000259" key="11">
    <source>
        <dbReference type="PROSITE" id="PS50850"/>
    </source>
</evidence>
<feature type="transmembrane region" description="Helical" evidence="10">
    <location>
        <begin position="456"/>
        <end position="475"/>
    </location>
</feature>
<evidence type="ECO:0000256" key="2">
    <source>
        <dbReference type="ARBA" id="ARBA00022448"/>
    </source>
</evidence>
<dbReference type="PROSITE" id="PS50850">
    <property type="entry name" value="MFS"/>
    <property type="match status" value="1"/>
</dbReference>
<evidence type="ECO:0000256" key="3">
    <source>
        <dbReference type="ARBA" id="ARBA00022692"/>
    </source>
</evidence>
<evidence type="ECO:0000256" key="10">
    <source>
        <dbReference type="SAM" id="Phobius"/>
    </source>
</evidence>
<dbReference type="InterPro" id="IPR011701">
    <property type="entry name" value="MFS"/>
</dbReference>
<dbReference type="GO" id="GO:0005886">
    <property type="term" value="C:plasma membrane"/>
    <property type="evidence" value="ECO:0007669"/>
    <property type="project" value="UniProtKB-SubCell"/>
</dbReference>
<feature type="transmembrane region" description="Helical" evidence="10">
    <location>
        <begin position="157"/>
        <end position="183"/>
    </location>
</feature>
<name>A0A367XN95_9ASCO</name>
<gene>
    <name evidence="12" type="primary">QDR2_2</name>
    <name evidence="12" type="ORF">Cantr_04788</name>
</gene>
<comment type="subcellular location">
    <subcellularLocation>
        <location evidence="1">Cell membrane</location>
        <topology evidence="1">Multi-pass membrane protein</topology>
    </subcellularLocation>
</comment>
<dbReference type="GO" id="GO:0001765">
    <property type="term" value="P:membrane raft assembly"/>
    <property type="evidence" value="ECO:0007669"/>
    <property type="project" value="UniProtKB-ARBA"/>
</dbReference>
<dbReference type="Proteomes" id="UP000253472">
    <property type="component" value="Unassembled WGS sequence"/>
</dbReference>
<evidence type="ECO:0000256" key="4">
    <source>
        <dbReference type="ARBA" id="ARBA00022989"/>
    </source>
</evidence>
<feature type="transmembrane region" description="Helical" evidence="10">
    <location>
        <begin position="31"/>
        <end position="52"/>
    </location>
</feature>
<dbReference type="PANTHER" id="PTHR23502">
    <property type="entry name" value="MAJOR FACILITATOR SUPERFAMILY"/>
    <property type="match status" value="1"/>
</dbReference>
<dbReference type="GO" id="GO:0055088">
    <property type="term" value="P:lipid homeostasis"/>
    <property type="evidence" value="ECO:0007669"/>
    <property type="project" value="UniProtKB-ARBA"/>
</dbReference>
<dbReference type="InterPro" id="IPR020846">
    <property type="entry name" value="MFS_dom"/>
</dbReference>
<feature type="transmembrane region" description="Helical" evidence="10">
    <location>
        <begin position="98"/>
        <end position="115"/>
    </location>
</feature>
<keyword evidence="5" id="KW-0843">Virulence</keyword>
<feature type="transmembrane region" description="Helical" evidence="10">
    <location>
        <begin position="303"/>
        <end position="325"/>
    </location>
</feature>
<dbReference type="OrthoDB" id="440553at2759"/>
<comment type="similarity">
    <text evidence="7">Belongs to the major facilitator superfamily. CAR1 family.</text>
</comment>
<evidence type="ECO:0000313" key="13">
    <source>
        <dbReference type="Proteomes" id="UP000253472"/>
    </source>
</evidence>
<feature type="transmembrane region" description="Helical" evidence="10">
    <location>
        <begin position="429"/>
        <end position="450"/>
    </location>
</feature>
<dbReference type="InterPro" id="IPR036259">
    <property type="entry name" value="MFS_trans_sf"/>
</dbReference>
<evidence type="ECO:0000313" key="12">
    <source>
        <dbReference type="EMBL" id="RCK54640.1"/>
    </source>
</evidence>
<dbReference type="GO" id="GO:0045121">
    <property type="term" value="C:membrane raft"/>
    <property type="evidence" value="ECO:0007669"/>
    <property type="project" value="UniProtKB-ARBA"/>
</dbReference>
<feature type="transmembrane region" description="Helical" evidence="10">
    <location>
        <begin position="388"/>
        <end position="417"/>
    </location>
</feature>
<evidence type="ECO:0000256" key="8">
    <source>
        <dbReference type="ARBA" id="ARBA00053949"/>
    </source>
</evidence>
<evidence type="ECO:0000256" key="9">
    <source>
        <dbReference type="SAM" id="MobiDB-lite"/>
    </source>
</evidence>
<comment type="caution">
    <text evidence="12">The sequence shown here is derived from an EMBL/GenBank/DDBJ whole genome shotgun (WGS) entry which is preliminary data.</text>
</comment>
<evidence type="ECO:0000256" key="5">
    <source>
        <dbReference type="ARBA" id="ARBA00023026"/>
    </source>
</evidence>
<dbReference type="PRINTS" id="PR01035">
    <property type="entry name" value="TCRTETA"/>
</dbReference>
<dbReference type="Pfam" id="PF07690">
    <property type="entry name" value="MFS_1"/>
    <property type="match status" value="1"/>
</dbReference>
<keyword evidence="6 10" id="KW-0472">Membrane</keyword>
<keyword evidence="3 10" id="KW-0812">Transmembrane</keyword>
<feature type="domain" description="Major facilitator superfamily (MFS) profile" evidence="11">
    <location>
        <begin position="33"/>
        <end position="478"/>
    </location>
</feature>
<comment type="function">
    <text evidence="8">MFS antiporter that does not display functional linkage as drug transporter and performs functions that significantly affect biofilm development and virulence. No substrate for transport has been identified yet, but plays an important role in the growth in the host.</text>
</comment>
<evidence type="ECO:0000256" key="6">
    <source>
        <dbReference type="ARBA" id="ARBA00023136"/>
    </source>
</evidence>